<dbReference type="GO" id="GO:0032259">
    <property type="term" value="P:methylation"/>
    <property type="evidence" value="ECO:0007669"/>
    <property type="project" value="UniProtKB-KW"/>
</dbReference>
<dbReference type="OrthoDB" id="2013972at2759"/>
<protein>
    <submittedName>
        <fullName evidence="2">S-adenosyl-L-methionine-dependent methyltransferase</fullName>
    </submittedName>
</protein>
<reference evidence="2 3" key="1">
    <citation type="submission" date="2016-06" db="EMBL/GenBank/DDBJ databases">
        <title>Comparative genomics of the ectomycorrhizal sister species Rhizopogon vinicolor and Rhizopogon vesiculosus (Basidiomycota: Boletales) reveals a divergence of the mating type B locus.</title>
        <authorList>
            <consortium name="DOE Joint Genome Institute"/>
            <person name="Mujic A.B."/>
            <person name="Kuo A."/>
            <person name="Tritt A."/>
            <person name="Lipzen A."/>
            <person name="Chen C."/>
            <person name="Johnson J."/>
            <person name="Sharma A."/>
            <person name="Barry K."/>
            <person name="Grigoriev I.V."/>
            <person name="Spatafora J.W."/>
        </authorList>
    </citation>
    <scope>NUCLEOTIDE SEQUENCE [LARGE SCALE GENOMIC DNA]</scope>
    <source>
        <strain evidence="2 3">AM-OR11-026</strain>
    </source>
</reference>
<dbReference type="AlphaFoldDB" id="A0A1B7MYK8"/>
<keyword evidence="3" id="KW-1185">Reference proteome</keyword>
<proteinExistence type="predicted"/>
<gene>
    <name evidence="2" type="ORF">K503DRAFT_792834</name>
</gene>
<dbReference type="SUPFAM" id="SSF53335">
    <property type="entry name" value="S-adenosyl-L-methionine-dependent methyltransferases"/>
    <property type="match status" value="1"/>
</dbReference>
<keyword evidence="2" id="KW-0808">Transferase</keyword>
<evidence type="ECO:0000256" key="1">
    <source>
        <dbReference type="SAM" id="MobiDB-lite"/>
    </source>
</evidence>
<evidence type="ECO:0000313" key="3">
    <source>
        <dbReference type="Proteomes" id="UP000092154"/>
    </source>
</evidence>
<dbReference type="GO" id="GO:0008168">
    <property type="term" value="F:methyltransferase activity"/>
    <property type="evidence" value="ECO:0007669"/>
    <property type="project" value="UniProtKB-KW"/>
</dbReference>
<dbReference type="Proteomes" id="UP000092154">
    <property type="component" value="Unassembled WGS sequence"/>
</dbReference>
<feature type="region of interest" description="Disordered" evidence="1">
    <location>
        <begin position="1"/>
        <end position="24"/>
    </location>
</feature>
<sequence>MAIDYIDNMPQDEDDASDASSDVTELEANDFPDHFSERDGRLFHSHGTLPYPLPVDAHEQGRLNNLHNILRDTVGFNYVGPVAEVLNGGMQKRVLDLGTGTGSWPMDMARSFPHVKIYGVDIVPIATRQPEPNVQFEIHDITQRFRWKDGAMDYIHARNIDLAVTNYPALLEEVARLLRPGGLFFSGEIGRSIDFAHNFPSDLAHQAPRARQFYDVVNHLLTLRHLNLIADRIPRFVLNSQQFTVPIIQTFHIPIGGWHPDSVMKRAGKKYLAALKVFAENLSPMLRETGMTQHDIDVLVVGFIQDIENVDGLVGVYHTVWARKL</sequence>
<dbReference type="InParanoid" id="A0A1B7MYK8"/>
<name>A0A1B7MYK8_9AGAM</name>
<dbReference type="STRING" id="1314800.A0A1B7MYK8"/>
<evidence type="ECO:0000313" key="2">
    <source>
        <dbReference type="EMBL" id="OAX37686.1"/>
    </source>
</evidence>
<keyword evidence="2" id="KW-0489">Methyltransferase</keyword>
<dbReference type="InterPro" id="IPR029063">
    <property type="entry name" value="SAM-dependent_MTases_sf"/>
</dbReference>
<dbReference type="EMBL" id="KV448337">
    <property type="protein sequence ID" value="OAX37686.1"/>
    <property type="molecule type" value="Genomic_DNA"/>
</dbReference>
<accession>A0A1B7MYK8</accession>
<organism evidence="2 3">
    <name type="scientific">Rhizopogon vinicolor AM-OR11-026</name>
    <dbReference type="NCBI Taxonomy" id="1314800"/>
    <lineage>
        <taxon>Eukaryota</taxon>
        <taxon>Fungi</taxon>
        <taxon>Dikarya</taxon>
        <taxon>Basidiomycota</taxon>
        <taxon>Agaricomycotina</taxon>
        <taxon>Agaricomycetes</taxon>
        <taxon>Agaricomycetidae</taxon>
        <taxon>Boletales</taxon>
        <taxon>Suillineae</taxon>
        <taxon>Rhizopogonaceae</taxon>
        <taxon>Rhizopogon</taxon>
    </lineage>
</organism>
<dbReference type="CDD" id="cd02440">
    <property type="entry name" value="AdoMet_MTases"/>
    <property type="match status" value="1"/>
</dbReference>
<dbReference type="Pfam" id="PF13489">
    <property type="entry name" value="Methyltransf_23"/>
    <property type="match status" value="1"/>
</dbReference>
<dbReference type="PANTHER" id="PTHR43591">
    <property type="entry name" value="METHYLTRANSFERASE"/>
    <property type="match status" value="1"/>
</dbReference>
<dbReference type="Gene3D" id="3.40.50.150">
    <property type="entry name" value="Vaccinia Virus protein VP39"/>
    <property type="match status" value="1"/>
</dbReference>